<sequence length="639" mass="73751">MHAVLQDCLLILAKRGQSQNGAVCGTRSNSPATPALPAPKRSRPNAQAPRGRIRASEEPELTRHPSRPNPPRPPVNRRAVPPAETHIYPTSDRTSEVEEAEAEVEEAEVEVEDEDSDDEVEDFAVELSYKIYVNKSIRRRKDLPDTTRDALLDLSNLEEVICKEVDLLCKTEQYSTLDIVQRTAFISVAGKKSIHKAHDLEDFGLQQGQVLERMLNSTKEQYPFGKIILTFEIKTLAPTLTRLPSKRKAPETDEDKSSLPPSSPPIAYEKRAGPEKKKSSWTSVLQEQSKVRLDKILYASEWERQLTDQLTCKDKDCTNYENFCWPDPIKPKQHYNVTALQQKTWADAITAGNATLANPPARLLLFWQQEQGPISRDSRASVRQGFQQETKTSLAEIREQIELAQAQSQLQSQQDRIAAMEDRRIQRKESRLRKEEEEEERRRRRAEDEEDRRVRKADRDEERERARQQKLQEEEYRRQLTWSQLPQPPRQSFSYSFQPPFYQPPFYQPHFYQLWPPAPAPASAPTPATQLASQRSSLISTLLPDREILKRFFESKMQNQLPEVVAKIERAWRIVDSQDWTVNDLKEMEDRQSETYRLAREAGISDGLARNFAKDLRAFKDIHRQEEEAAKILQAEGHV</sequence>
<feature type="region of interest" description="Disordered" evidence="1">
    <location>
        <begin position="18"/>
        <end position="120"/>
    </location>
</feature>
<organism evidence="2 3">
    <name type="scientific">Trichoglossum hirsutum</name>
    <dbReference type="NCBI Taxonomy" id="265104"/>
    <lineage>
        <taxon>Eukaryota</taxon>
        <taxon>Fungi</taxon>
        <taxon>Dikarya</taxon>
        <taxon>Ascomycota</taxon>
        <taxon>Pezizomycotina</taxon>
        <taxon>Geoglossomycetes</taxon>
        <taxon>Geoglossales</taxon>
        <taxon>Geoglossaceae</taxon>
        <taxon>Trichoglossum</taxon>
    </lineage>
</organism>
<feature type="compositionally biased region" description="Polar residues" evidence="1">
    <location>
        <begin position="18"/>
        <end position="32"/>
    </location>
</feature>
<dbReference type="Proteomes" id="UP000750711">
    <property type="component" value="Unassembled WGS sequence"/>
</dbReference>
<feature type="region of interest" description="Disordered" evidence="1">
    <location>
        <begin position="242"/>
        <end position="284"/>
    </location>
</feature>
<feature type="compositionally biased region" description="Basic and acidic residues" evidence="1">
    <location>
        <begin position="445"/>
        <end position="473"/>
    </location>
</feature>
<evidence type="ECO:0000313" key="2">
    <source>
        <dbReference type="EMBL" id="KAH0556926.1"/>
    </source>
</evidence>
<name>A0A9P8L9I3_9PEZI</name>
<gene>
    <name evidence="2" type="ORF">GP486_005286</name>
</gene>
<protein>
    <submittedName>
        <fullName evidence="2">Uncharacterized protein</fullName>
    </submittedName>
</protein>
<feature type="compositionally biased region" description="Acidic residues" evidence="1">
    <location>
        <begin position="97"/>
        <end position="120"/>
    </location>
</feature>
<feature type="compositionally biased region" description="Basic and acidic residues" evidence="1">
    <location>
        <begin position="248"/>
        <end position="257"/>
    </location>
</feature>
<comment type="caution">
    <text evidence="2">The sequence shown here is derived from an EMBL/GenBank/DDBJ whole genome shotgun (WGS) entry which is preliminary data.</text>
</comment>
<feature type="compositionally biased region" description="Basic and acidic residues" evidence="1">
    <location>
        <begin position="418"/>
        <end position="435"/>
    </location>
</feature>
<feature type="compositionally biased region" description="Basic and acidic residues" evidence="1">
    <location>
        <begin position="268"/>
        <end position="278"/>
    </location>
</feature>
<keyword evidence="3" id="KW-1185">Reference proteome</keyword>
<dbReference type="EMBL" id="JAGHQM010000971">
    <property type="protein sequence ID" value="KAH0556926.1"/>
    <property type="molecule type" value="Genomic_DNA"/>
</dbReference>
<evidence type="ECO:0000256" key="1">
    <source>
        <dbReference type="SAM" id="MobiDB-lite"/>
    </source>
</evidence>
<feature type="region of interest" description="Disordered" evidence="1">
    <location>
        <begin position="408"/>
        <end position="473"/>
    </location>
</feature>
<dbReference type="AlphaFoldDB" id="A0A9P8L9I3"/>
<proteinExistence type="predicted"/>
<reference evidence="2" key="1">
    <citation type="submission" date="2021-03" db="EMBL/GenBank/DDBJ databases">
        <title>Comparative genomics and phylogenomic investigation of the class Geoglossomycetes provide insights into ecological specialization and systematics.</title>
        <authorList>
            <person name="Melie T."/>
            <person name="Pirro S."/>
            <person name="Miller A.N."/>
            <person name="Quandt A."/>
        </authorList>
    </citation>
    <scope>NUCLEOTIDE SEQUENCE</scope>
    <source>
        <strain evidence="2">CAQ_001_2017</strain>
    </source>
</reference>
<feature type="compositionally biased region" description="Basic and acidic residues" evidence="1">
    <location>
        <begin position="54"/>
        <end position="63"/>
    </location>
</feature>
<accession>A0A9P8L9I3</accession>
<evidence type="ECO:0000313" key="3">
    <source>
        <dbReference type="Proteomes" id="UP000750711"/>
    </source>
</evidence>